<dbReference type="AlphaFoldDB" id="A0A162ITN3"/>
<dbReference type="Gene3D" id="3.40.50.880">
    <property type="match status" value="1"/>
</dbReference>
<dbReference type="InterPro" id="IPR002818">
    <property type="entry name" value="DJ-1/PfpI"/>
</dbReference>
<evidence type="ECO:0000313" key="3">
    <source>
        <dbReference type="Proteomes" id="UP000076881"/>
    </source>
</evidence>
<comment type="caution">
    <text evidence="2">The sequence shown here is derived from an EMBL/GenBank/DDBJ whole genome shotgun (WGS) entry which is preliminary data.</text>
</comment>
<dbReference type="OrthoDB" id="543156at2759"/>
<organism evidence="2 3">
    <name type="scientific">Akanthomyces lecanii RCEF 1005</name>
    <dbReference type="NCBI Taxonomy" id="1081108"/>
    <lineage>
        <taxon>Eukaryota</taxon>
        <taxon>Fungi</taxon>
        <taxon>Dikarya</taxon>
        <taxon>Ascomycota</taxon>
        <taxon>Pezizomycotina</taxon>
        <taxon>Sordariomycetes</taxon>
        <taxon>Hypocreomycetidae</taxon>
        <taxon>Hypocreales</taxon>
        <taxon>Cordycipitaceae</taxon>
        <taxon>Akanthomyces</taxon>
        <taxon>Cordyceps confragosa</taxon>
    </lineage>
</organism>
<dbReference type="STRING" id="1081108.A0A162ITN3"/>
<dbReference type="InterPro" id="IPR052158">
    <property type="entry name" value="INH-QAR"/>
</dbReference>
<keyword evidence="3" id="KW-1185">Reference proteome</keyword>
<reference evidence="2 3" key="1">
    <citation type="journal article" date="2016" name="Genome Biol. Evol.">
        <title>Divergent and convergent evolution of fungal pathogenicity.</title>
        <authorList>
            <person name="Shang Y."/>
            <person name="Xiao G."/>
            <person name="Zheng P."/>
            <person name="Cen K."/>
            <person name="Zhan S."/>
            <person name="Wang C."/>
        </authorList>
    </citation>
    <scope>NUCLEOTIDE SEQUENCE [LARGE SCALE GENOMIC DNA]</scope>
    <source>
        <strain evidence="2 3">RCEF 1005</strain>
    </source>
</reference>
<dbReference type="Proteomes" id="UP000076881">
    <property type="component" value="Unassembled WGS sequence"/>
</dbReference>
<proteinExistence type="predicted"/>
<sequence>MSEFNLSEPTRTIHVGVVLMNSITEALDVVPVDILHGVSEKFIESMPSLVPEPLQKQGLPIEFHWVSENGTKDTRQLSSGLNVTPTDSFADCPVLDIVLVGAHHIDYHLTATELAFIQTAYADCSAFMTVCGGILVAVEAGLVAHKTVTGPRFMLPQLGAAAPAATWVEKRYVQDGKLWTSGALHNGLDMMAAFMRQTWPSRGSQGMMLVDYGLVVGSAPNRDIDYKDEPLPNMSAASV</sequence>
<dbReference type="InterPro" id="IPR029062">
    <property type="entry name" value="Class_I_gatase-like"/>
</dbReference>
<feature type="domain" description="DJ-1/PfpI" evidence="1">
    <location>
        <begin position="61"/>
        <end position="196"/>
    </location>
</feature>
<accession>A0A162ITN3</accession>
<name>A0A162ITN3_CORDF</name>
<dbReference type="PANTHER" id="PTHR43130">
    <property type="entry name" value="ARAC-FAMILY TRANSCRIPTIONAL REGULATOR"/>
    <property type="match status" value="1"/>
</dbReference>
<protein>
    <submittedName>
        <fullName evidence="2">ThiJ/PfpI</fullName>
    </submittedName>
</protein>
<dbReference type="PANTHER" id="PTHR43130:SF7">
    <property type="entry name" value="DJ-1_PFPI DOMAIN-CONTAINING PROTEIN"/>
    <property type="match status" value="1"/>
</dbReference>
<evidence type="ECO:0000259" key="1">
    <source>
        <dbReference type="Pfam" id="PF01965"/>
    </source>
</evidence>
<gene>
    <name evidence="2" type="ORF">LEL_06739</name>
</gene>
<evidence type="ECO:0000313" key="2">
    <source>
        <dbReference type="EMBL" id="OAA77055.1"/>
    </source>
</evidence>
<dbReference type="EMBL" id="AZHF01000004">
    <property type="protein sequence ID" value="OAA77055.1"/>
    <property type="molecule type" value="Genomic_DNA"/>
</dbReference>
<dbReference type="Pfam" id="PF01965">
    <property type="entry name" value="DJ-1_PfpI"/>
    <property type="match status" value="1"/>
</dbReference>
<dbReference type="SUPFAM" id="SSF52317">
    <property type="entry name" value="Class I glutamine amidotransferase-like"/>
    <property type="match status" value="1"/>
</dbReference>